<evidence type="ECO:0000313" key="1">
    <source>
        <dbReference type="EMBL" id="GGH55973.1"/>
    </source>
</evidence>
<sequence length="127" mass="14856">MIEWKPAPDNNVQINNETGDLYRYFDATQQAEFLYSCVLETIEVTIPEQINYLQKYDRMKAFLDDFVPLADNMVSRLVHFLNEGKGHISKWVKDHELKEFTESEVLEIEAKYQQIFGSDQLPIASGY</sequence>
<keyword evidence="2" id="KW-1185">Reference proteome</keyword>
<protein>
    <submittedName>
        <fullName evidence="1">Uncharacterized protein</fullName>
    </submittedName>
</protein>
<reference evidence="2" key="1">
    <citation type="journal article" date="2019" name="Int. J. Syst. Evol. Microbiol.">
        <title>The Global Catalogue of Microorganisms (GCM) 10K type strain sequencing project: providing services to taxonomists for standard genome sequencing and annotation.</title>
        <authorList>
            <consortium name="The Broad Institute Genomics Platform"/>
            <consortium name="The Broad Institute Genome Sequencing Center for Infectious Disease"/>
            <person name="Wu L."/>
            <person name="Ma J."/>
        </authorList>
    </citation>
    <scope>NUCLEOTIDE SEQUENCE [LARGE SCALE GENOMIC DNA]</scope>
    <source>
        <strain evidence="2">CGMCC 1.15288</strain>
    </source>
</reference>
<organism evidence="1 2">
    <name type="scientific">Dyadobacter endophyticus</name>
    <dbReference type="NCBI Taxonomy" id="1749036"/>
    <lineage>
        <taxon>Bacteria</taxon>
        <taxon>Pseudomonadati</taxon>
        <taxon>Bacteroidota</taxon>
        <taxon>Cytophagia</taxon>
        <taxon>Cytophagales</taxon>
        <taxon>Spirosomataceae</taxon>
        <taxon>Dyadobacter</taxon>
    </lineage>
</organism>
<comment type="caution">
    <text evidence="1">The sequence shown here is derived from an EMBL/GenBank/DDBJ whole genome shotgun (WGS) entry which is preliminary data.</text>
</comment>
<dbReference type="Proteomes" id="UP000600214">
    <property type="component" value="Unassembled WGS sequence"/>
</dbReference>
<gene>
    <name evidence="1" type="ORF">GCM10007423_64090</name>
</gene>
<dbReference type="EMBL" id="BMIA01000009">
    <property type="protein sequence ID" value="GGH55973.1"/>
    <property type="molecule type" value="Genomic_DNA"/>
</dbReference>
<accession>A0ABQ1ZAX2</accession>
<proteinExistence type="predicted"/>
<name>A0ABQ1ZAX2_9BACT</name>
<evidence type="ECO:0000313" key="2">
    <source>
        <dbReference type="Proteomes" id="UP000600214"/>
    </source>
</evidence>